<gene>
    <name evidence="2" type="ORF">HUK65_09785</name>
</gene>
<protein>
    <submittedName>
        <fullName evidence="2">Peptidase M50</fullName>
    </submittedName>
</protein>
<dbReference type="CDD" id="cd05709">
    <property type="entry name" value="S2P-M50"/>
    <property type="match status" value="1"/>
</dbReference>
<dbReference type="Proteomes" id="UP000529417">
    <property type="component" value="Unassembled WGS sequence"/>
</dbReference>
<feature type="transmembrane region" description="Helical" evidence="1">
    <location>
        <begin position="359"/>
        <end position="381"/>
    </location>
</feature>
<feature type="transmembrane region" description="Helical" evidence="1">
    <location>
        <begin position="159"/>
        <end position="180"/>
    </location>
</feature>
<name>A0A7Z0KZ85_9RHOB</name>
<feature type="transmembrane region" description="Helical" evidence="1">
    <location>
        <begin position="428"/>
        <end position="449"/>
    </location>
</feature>
<feature type="transmembrane region" description="Helical" evidence="1">
    <location>
        <begin position="231"/>
        <end position="250"/>
    </location>
</feature>
<feature type="transmembrane region" description="Helical" evidence="1">
    <location>
        <begin position="387"/>
        <end position="408"/>
    </location>
</feature>
<dbReference type="GO" id="GO:0031293">
    <property type="term" value="P:membrane protein intracellular domain proteolysis"/>
    <property type="evidence" value="ECO:0007669"/>
    <property type="project" value="TreeGrafter"/>
</dbReference>
<dbReference type="GO" id="GO:0004222">
    <property type="term" value="F:metalloendopeptidase activity"/>
    <property type="evidence" value="ECO:0007669"/>
    <property type="project" value="InterPro"/>
</dbReference>
<feature type="transmembrane region" description="Helical" evidence="1">
    <location>
        <begin position="285"/>
        <end position="304"/>
    </location>
</feature>
<keyword evidence="1" id="KW-1133">Transmembrane helix</keyword>
<dbReference type="PANTHER" id="PTHR13325:SF3">
    <property type="entry name" value="MEMBRANE-BOUND TRANSCRIPTION FACTOR SITE-2 PROTEASE"/>
    <property type="match status" value="1"/>
</dbReference>
<organism evidence="2 3">
    <name type="scientific">Rhabdonatronobacter sediminivivens</name>
    <dbReference type="NCBI Taxonomy" id="2743469"/>
    <lineage>
        <taxon>Bacteria</taxon>
        <taxon>Pseudomonadati</taxon>
        <taxon>Pseudomonadota</taxon>
        <taxon>Alphaproteobacteria</taxon>
        <taxon>Rhodobacterales</taxon>
        <taxon>Paracoccaceae</taxon>
        <taxon>Rhabdonatronobacter</taxon>
    </lineage>
</organism>
<feature type="transmembrane region" description="Helical" evidence="1">
    <location>
        <begin position="257"/>
        <end position="279"/>
    </location>
</feature>
<evidence type="ECO:0000256" key="1">
    <source>
        <dbReference type="SAM" id="Phobius"/>
    </source>
</evidence>
<evidence type="ECO:0000313" key="3">
    <source>
        <dbReference type="Proteomes" id="UP000529417"/>
    </source>
</evidence>
<dbReference type="AlphaFoldDB" id="A0A7Z0KZ85"/>
<keyword evidence="3" id="KW-1185">Reference proteome</keyword>
<comment type="caution">
    <text evidence="2">The sequence shown here is derived from an EMBL/GenBank/DDBJ whole genome shotgun (WGS) entry which is preliminary data.</text>
</comment>
<reference evidence="2 3" key="1">
    <citation type="journal article" date="2000" name="Arch. Microbiol.">
        <title>Rhodobaca bogoriensis gen. nov. and sp. nov., an alkaliphilic purple nonsulfur bacterium from African Rift Valley soda lakes.</title>
        <authorList>
            <person name="Milford A.D."/>
            <person name="Achenbach L.A."/>
            <person name="Jung D.O."/>
            <person name="Madigan M.T."/>
        </authorList>
    </citation>
    <scope>NUCLEOTIDE SEQUENCE [LARGE SCALE GENOMIC DNA]</scope>
    <source>
        <strain evidence="2 3">2376</strain>
    </source>
</reference>
<evidence type="ECO:0000313" key="2">
    <source>
        <dbReference type="EMBL" id="NYS25281.1"/>
    </source>
</evidence>
<proteinExistence type="predicted"/>
<dbReference type="GO" id="GO:0016020">
    <property type="term" value="C:membrane"/>
    <property type="evidence" value="ECO:0007669"/>
    <property type="project" value="InterPro"/>
</dbReference>
<dbReference type="SUPFAM" id="SSF111369">
    <property type="entry name" value="HlyD-like secretion proteins"/>
    <property type="match status" value="1"/>
</dbReference>
<keyword evidence="1" id="KW-0812">Transmembrane</keyword>
<dbReference type="RefSeq" id="WP_179905988.1">
    <property type="nucleotide sequence ID" value="NZ_JACBXS010000017.1"/>
</dbReference>
<dbReference type="InterPro" id="IPR001193">
    <property type="entry name" value="MBTPS2"/>
</dbReference>
<dbReference type="PANTHER" id="PTHR13325">
    <property type="entry name" value="PROTEASE M50 MEMBRANE-BOUND TRANSCRIPTION FACTOR SITE 2 PROTEASE"/>
    <property type="match status" value="1"/>
</dbReference>
<feature type="transmembrane region" description="Helical" evidence="1">
    <location>
        <begin position="192"/>
        <end position="211"/>
    </location>
</feature>
<sequence length="717" mass="79204">MTDSFFSPLWYRLADLQPALKPQVEVTLHDYGGEAWHVLRDPVTGKLYRFTAQAWQIVGRMRGQQPLARIWEAALAELGPQAPSQEETVQLLSQLYQADLLSVDATPDAAELLDRMQRQRRQKRQRFYKNPLAIPLPLFDPDRFLDRLAPLVQGRRAGLFWALVWLAVVIPALGLLPLHWEALTRTGPREWLALDNLVLMACVYPVVKALHELAHGLAAKRHGGAVHETGIMFLVFYPVPYVDASSSAFFPQRRARALVGGAGILAELWLAAGAFLIWLAAEPGLLRDMMFNVMLIGGISTVLVNGNPLLKFDGYYVLCDLLGMPNLGPRANKAWGRLAKALLGLEDPRNAPRTRAEAWVFYLYAPAAFVYRIFIMLTIAVMVSTQYFIAGVLIAVWSMVQALVVPLFKTLGHLWSDPRLAERRGRAWASMLAGLAGAALLLLSVPLPLRETAQGVVWLPERAHLRVETGGVLVDLPIAPGTWVAAGAVLAVLDAPAETTRLQMARARQLEADIHARATQVNDRAEWRQAMAALPRHDADVAHAAQRVARLELRAAVAGRFYMDLPDMAIGRYFPEGAVIAHVLPDRAQRVRTSLPEPKAEFLDTRLRRVTLRLPGDAGLALQATDLRRVPMASQRLPAAALGRAAGGRIATDPGDPEGMRALDPLVTLDLSVPGLEQARFGQRVEVKFDLGLEPVGFRLWRRARVAFLSLFTRGAA</sequence>
<dbReference type="EMBL" id="JACBXS010000017">
    <property type="protein sequence ID" value="NYS25281.1"/>
    <property type="molecule type" value="Genomic_DNA"/>
</dbReference>
<dbReference type="GO" id="GO:0005737">
    <property type="term" value="C:cytoplasm"/>
    <property type="evidence" value="ECO:0007669"/>
    <property type="project" value="TreeGrafter"/>
</dbReference>
<keyword evidence="1" id="KW-0472">Membrane</keyword>
<accession>A0A7Z0KZ85</accession>